<dbReference type="AlphaFoldDB" id="B7K5V4"/>
<organism evidence="7 8">
    <name type="scientific">Rippkaea orientalis (strain PCC 8801 / RF-1)</name>
    <name type="common">Cyanothece sp. (strain PCC 8801)</name>
    <dbReference type="NCBI Taxonomy" id="41431"/>
    <lineage>
        <taxon>Bacteria</taxon>
        <taxon>Bacillati</taxon>
        <taxon>Cyanobacteriota</taxon>
        <taxon>Cyanophyceae</taxon>
        <taxon>Oscillatoriophycideae</taxon>
        <taxon>Chroococcales</taxon>
        <taxon>Aphanothecaceae</taxon>
        <taxon>Rippkaea</taxon>
        <taxon>Rippkaea orientalis</taxon>
    </lineage>
</organism>
<evidence type="ECO:0000256" key="2">
    <source>
        <dbReference type="ARBA" id="ARBA00022692"/>
    </source>
</evidence>
<comment type="subcellular location">
    <subcellularLocation>
        <location evidence="1">Membrane</location>
        <topology evidence="1">Multi-pass membrane protein</topology>
    </subcellularLocation>
</comment>
<evidence type="ECO:0000256" key="1">
    <source>
        <dbReference type="ARBA" id="ARBA00004141"/>
    </source>
</evidence>
<dbReference type="Proteomes" id="UP000008204">
    <property type="component" value="Chromosome"/>
</dbReference>
<dbReference type="InterPro" id="IPR038050">
    <property type="entry name" value="Neuro_actylchol_rec"/>
</dbReference>
<dbReference type="GO" id="GO:0005230">
    <property type="term" value="F:extracellular ligand-gated monoatomic ion channel activity"/>
    <property type="evidence" value="ECO:0007669"/>
    <property type="project" value="InterPro"/>
</dbReference>
<dbReference type="GO" id="GO:0004888">
    <property type="term" value="F:transmembrane signaling receptor activity"/>
    <property type="evidence" value="ECO:0007669"/>
    <property type="project" value="InterPro"/>
</dbReference>
<dbReference type="Gene3D" id="1.20.58.390">
    <property type="entry name" value="Neurotransmitter-gated ion-channel transmembrane domain"/>
    <property type="match status" value="1"/>
</dbReference>
<accession>B7K5V4</accession>
<feature type="transmembrane region" description="Helical" evidence="5">
    <location>
        <begin position="346"/>
        <end position="366"/>
    </location>
</feature>
<dbReference type="PANTHER" id="PTHR18945">
    <property type="entry name" value="NEUROTRANSMITTER GATED ION CHANNEL"/>
    <property type="match status" value="1"/>
</dbReference>
<dbReference type="KEGG" id="cyp:PCC8801_4071"/>
<evidence type="ECO:0000313" key="8">
    <source>
        <dbReference type="Proteomes" id="UP000008204"/>
    </source>
</evidence>
<keyword evidence="3 5" id="KW-1133">Transmembrane helix</keyword>
<feature type="transmembrane region" description="Helical" evidence="5">
    <location>
        <begin position="313"/>
        <end position="334"/>
    </location>
</feature>
<dbReference type="InterPro" id="IPR006201">
    <property type="entry name" value="Neur_channel"/>
</dbReference>
<dbReference type="InterPro" id="IPR006202">
    <property type="entry name" value="Neur_chan_lig-bd"/>
</dbReference>
<feature type="transmembrane region" description="Helical" evidence="5">
    <location>
        <begin position="249"/>
        <end position="269"/>
    </location>
</feature>
<dbReference type="eggNOG" id="COG5361">
    <property type="taxonomic scope" value="Bacteria"/>
</dbReference>
<proteinExistence type="predicted"/>
<dbReference type="InterPro" id="IPR036719">
    <property type="entry name" value="Neuro-gated_channel_TM_sf"/>
</dbReference>
<dbReference type="HOGENOM" id="CLU_010920_3_0_3"/>
<protein>
    <recommendedName>
        <fullName evidence="6">Neurotransmitter-gated ion-channel ligand-binding domain-containing protein</fullName>
    </recommendedName>
</protein>
<evidence type="ECO:0000256" key="5">
    <source>
        <dbReference type="SAM" id="Phobius"/>
    </source>
</evidence>
<dbReference type="CDD" id="cd18988">
    <property type="entry name" value="LGIC_ECD_bact"/>
    <property type="match status" value="1"/>
</dbReference>
<dbReference type="Pfam" id="PF02931">
    <property type="entry name" value="Neur_chan_LBD"/>
    <property type="match status" value="1"/>
</dbReference>
<dbReference type="SUPFAM" id="SSF63712">
    <property type="entry name" value="Nicotinic receptor ligand binding domain-like"/>
    <property type="match status" value="1"/>
</dbReference>
<dbReference type="EMBL" id="CP001287">
    <property type="protein sequence ID" value="ACK68007.1"/>
    <property type="molecule type" value="Genomic_DNA"/>
</dbReference>
<dbReference type="OrthoDB" id="548455at2"/>
<dbReference type="GO" id="GO:0016020">
    <property type="term" value="C:membrane"/>
    <property type="evidence" value="ECO:0007669"/>
    <property type="project" value="UniProtKB-SubCell"/>
</dbReference>
<evidence type="ECO:0000256" key="3">
    <source>
        <dbReference type="ARBA" id="ARBA00022989"/>
    </source>
</evidence>
<feature type="domain" description="Neurotransmitter-gated ion-channel ligand-binding" evidence="6">
    <location>
        <begin position="60"/>
        <end position="246"/>
    </location>
</feature>
<keyword evidence="8" id="KW-1185">Reference proteome</keyword>
<keyword evidence="2 5" id="KW-0812">Transmembrane</keyword>
<name>B7K5V4_RIPO1</name>
<dbReference type="InterPro" id="IPR036734">
    <property type="entry name" value="Neur_chan_lig-bd_sf"/>
</dbReference>
<feature type="transmembrane region" description="Helical" evidence="5">
    <location>
        <begin position="276"/>
        <end position="293"/>
    </location>
</feature>
<sequence length="367" mass="42348">MKFIVKSILLILSKNSVYLPVLMTSLILFFILLIQPVQGEPLINESSFSACNFADPIEITRPNSEGEATQVSLGISLLDIVQLNEIRETFDSKFFMELKWQDIRLSKALQNQALPYCHIAIDRIWHPQTYIFNHRKLTTEFDKIVTIDWQGIVTYKQIFDAEVGSFLDFKKFPFDSQNLSIKIIILNLEPKDIQLVENQQVNRLSNKLSFVGWSVSAARTRTETENIELLQKSRTLFAFEIDVKRESRFILWKSLLPVTIIVLVTYLVFWLEPTVIIPQVALSSITLISVITYQLNLSFQRPQIPYLTAEDIFLIGSILLIVLALIETIVSYNLAQGKFKYMGLQIDIVFRWLFPILLLGLMLFAFL</sequence>
<dbReference type="STRING" id="41431.PCC8801_4071"/>
<dbReference type="SUPFAM" id="SSF90112">
    <property type="entry name" value="Neurotransmitter-gated ion-channel transmembrane pore"/>
    <property type="match status" value="1"/>
</dbReference>
<evidence type="ECO:0000256" key="4">
    <source>
        <dbReference type="ARBA" id="ARBA00023136"/>
    </source>
</evidence>
<gene>
    <name evidence="7" type="ordered locus">PCC8801_4071</name>
</gene>
<dbReference type="Gene3D" id="2.70.170.10">
    <property type="entry name" value="Neurotransmitter-gated ion-channel ligand-binding domain"/>
    <property type="match status" value="1"/>
</dbReference>
<evidence type="ECO:0000259" key="6">
    <source>
        <dbReference type="Pfam" id="PF02931"/>
    </source>
</evidence>
<keyword evidence="4 5" id="KW-0472">Membrane</keyword>
<reference evidence="8" key="1">
    <citation type="journal article" date="2011" name="MBio">
        <title>Novel metabolic attributes of the genus Cyanothece, comprising a group of unicellular nitrogen-fixing Cyanobacteria.</title>
        <authorList>
            <person name="Bandyopadhyay A."/>
            <person name="Elvitigala T."/>
            <person name="Welsh E."/>
            <person name="Stockel J."/>
            <person name="Liberton M."/>
            <person name="Min H."/>
            <person name="Sherman L.A."/>
            <person name="Pakrasi H.B."/>
        </authorList>
    </citation>
    <scope>NUCLEOTIDE SEQUENCE [LARGE SCALE GENOMIC DNA]</scope>
    <source>
        <strain evidence="8">PCC 8801</strain>
    </source>
</reference>
<evidence type="ECO:0000313" key="7">
    <source>
        <dbReference type="EMBL" id="ACK68007.1"/>
    </source>
</evidence>